<feature type="modified residue" description="4-aspartylphosphate" evidence="4">
    <location>
        <position position="51"/>
    </location>
</feature>
<name>A0A1W7D5R2_9ACTN</name>
<dbReference type="InterPro" id="IPR039420">
    <property type="entry name" value="WalR-like"/>
</dbReference>
<dbReference type="InterPro" id="IPR011006">
    <property type="entry name" value="CheY-like_superfamily"/>
</dbReference>
<dbReference type="KEGG" id="smao:CAG99_12060"/>
<gene>
    <name evidence="6" type="ORF">CAG99_12060</name>
</gene>
<dbReference type="Proteomes" id="UP000194218">
    <property type="component" value="Chromosome"/>
</dbReference>
<dbReference type="SMART" id="SM00448">
    <property type="entry name" value="REC"/>
    <property type="match status" value="1"/>
</dbReference>
<sequence>MALIDDHPVVRAGIRGWCAASPRPIRVLAEGAEVAVALAGPGRSAQVVVLDLYLTGETPAFADVSRLVAKDRRVIVYTMRDSQEAALTCMDLGAYTYLTKAEGERHLVAAIHAAADGRPYTPPGLAGAFGSDRRPGRPPLTPREVEVLLEWFQCESKAMVAESLGISVSTVNTYLDRVRIRYANAGRPANTKANLVARAVQDGLISLDEL</sequence>
<evidence type="ECO:0000256" key="1">
    <source>
        <dbReference type="ARBA" id="ARBA00023015"/>
    </source>
</evidence>
<keyword evidence="7" id="KW-1185">Reference proteome</keyword>
<dbReference type="SUPFAM" id="SSF52172">
    <property type="entry name" value="CheY-like"/>
    <property type="match status" value="1"/>
</dbReference>
<dbReference type="InterPro" id="IPR036388">
    <property type="entry name" value="WH-like_DNA-bd_sf"/>
</dbReference>
<dbReference type="PANTHER" id="PTHR43214">
    <property type="entry name" value="TWO-COMPONENT RESPONSE REGULATOR"/>
    <property type="match status" value="1"/>
</dbReference>
<evidence type="ECO:0000256" key="4">
    <source>
        <dbReference type="PROSITE-ProRule" id="PRU00169"/>
    </source>
</evidence>
<dbReference type="EMBL" id="CP021121">
    <property type="protein sequence ID" value="ARQ72307.1"/>
    <property type="molecule type" value="Genomic_DNA"/>
</dbReference>
<dbReference type="InterPro" id="IPR000792">
    <property type="entry name" value="Tscrpt_reg_LuxR_C"/>
</dbReference>
<dbReference type="Gene3D" id="3.40.50.2300">
    <property type="match status" value="1"/>
</dbReference>
<organism evidence="6 7">
    <name type="scientific">Streptomyces marincola</name>
    <dbReference type="NCBI Taxonomy" id="2878388"/>
    <lineage>
        <taxon>Bacteria</taxon>
        <taxon>Bacillati</taxon>
        <taxon>Actinomycetota</taxon>
        <taxon>Actinomycetes</taxon>
        <taxon>Kitasatosporales</taxon>
        <taxon>Streptomycetaceae</taxon>
        <taxon>Streptomyces</taxon>
    </lineage>
</organism>
<dbReference type="InterPro" id="IPR016032">
    <property type="entry name" value="Sig_transdc_resp-reg_C-effctor"/>
</dbReference>
<evidence type="ECO:0000313" key="6">
    <source>
        <dbReference type="EMBL" id="ARQ72307.1"/>
    </source>
</evidence>
<proteinExistence type="predicted"/>
<protein>
    <submittedName>
        <fullName evidence="6">LuxR family transcriptional regulator</fullName>
    </submittedName>
</protein>
<dbReference type="RefSeq" id="WP_086162156.1">
    <property type="nucleotide sequence ID" value="NZ_CP021121.1"/>
</dbReference>
<dbReference type="InterPro" id="IPR001789">
    <property type="entry name" value="Sig_transdc_resp-reg_receiver"/>
</dbReference>
<evidence type="ECO:0000313" key="7">
    <source>
        <dbReference type="Proteomes" id="UP000194218"/>
    </source>
</evidence>
<accession>A0A1W7D5R2</accession>
<dbReference type="Pfam" id="PF00196">
    <property type="entry name" value="GerE"/>
    <property type="match status" value="1"/>
</dbReference>
<keyword evidence="1" id="KW-0805">Transcription regulation</keyword>
<reference evidence="6 7" key="1">
    <citation type="submission" date="2017-05" db="EMBL/GenBank/DDBJ databases">
        <title>Complete genome sequence of Streptomyces sp. SCSIO 03032 revealed the diverse biosynthetic pathways for its bioactive secondary metabolites.</title>
        <authorList>
            <person name="Ma L."/>
            <person name="Zhu Y."/>
            <person name="Zhang W."/>
            <person name="Zhang G."/>
            <person name="Tian X."/>
            <person name="Zhang S."/>
            <person name="Zhang C."/>
        </authorList>
    </citation>
    <scope>NUCLEOTIDE SEQUENCE [LARGE SCALE GENOMIC DNA]</scope>
    <source>
        <strain evidence="6 7">SCSIO 03032</strain>
    </source>
</reference>
<dbReference type="GO" id="GO:0003677">
    <property type="term" value="F:DNA binding"/>
    <property type="evidence" value="ECO:0007669"/>
    <property type="project" value="UniProtKB-KW"/>
</dbReference>
<dbReference type="SUPFAM" id="SSF46894">
    <property type="entry name" value="C-terminal effector domain of the bipartite response regulators"/>
    <property type="match status" value="1"/>
</dbReference>
<dbReference type="OrthoDB" id="3171335at2"/>
<dbReference type="PROSITE" id="PS50110">
    <property type="entry name" value="RESPONSE_REGULATORY"/>
    <property type="match status" value="1"/>
</dbReference>
<keyword evidence="3" id="KW-0804">Transcription</keyword>
<feature type="domain" description="Response regulatory" evidence="5">
    <location>
        <begin position="1"/>
        <end position="115"/>
    </location>
</feature>
<dbReference type="Pfam" id="PF00072">
    <property type="entry name" value="Response_reg"/>
    <property type="match status" value="1"/>
</dbReference>
<dbReference type="Gene3D" id="1.10.10.10">
    <property type="entry name" value="Winged helix-like DNA-binding domain superfamily/Winged helix DNA-binding domain"/>
    <property type="match status" value="1"/>
</dbReference>
<evidence type="ECO:0000259" key="5">
    <source>
        <dbReference type="PROSITE" id="PS50110"/>
    </source>
</evidence>
<dbReference type="GO" id="GO:0006355">
    <property type="term" value="P:regulation of DNA-templated transcription"/>
    <property type="evidence" value="ECO:0007669"/>
    <property type="project" value="InterPro"/>
</dbReference>
<dbReference type="GO" id="GO:0000160">
    <property type="term" value="P:phosphorelay signal transduction system"/>
    <property type="evidence" value="ECO:0007669"/>
    <property type="project" value="InterPro"/>
</dbReference>
<dbReference type="AlphaFoldDB" id="A0A1W7D5R2"/>
<keyword evidence="4" id="KW-0597">Phosphoprotein</keyword>
<evidence type="ECO:0000256" key="3">
    <source>
        <dbReference type="ARBA" id="ARBA00023163"/>
    </source>
</evidence>
<evidence type="ECO:0000256" key="2">
    <source>
        <dbReference type="ARBA" id="ARBA00023125"/>
    </source>
</evidence>
<dbReference type="PANTHER" id="PTHR43214:SF41">
    <property type="entry name" value="NITRATE_NITRITE RESPONSE REGULATOR PROTEIN NARP"/>
    <property type="match status" value="1"/>
</dbReference>
<dbReference type="SMART" id="SM00421">
    <property type="entry name" value="HTH_LUXR"/>
    <property type="match status" value="1"/>
</dbReference>
<keyword evidence="2" id="KW-0238">DNA-binding</keyword>